<reference evidence="1" key="1">
    <citation type="submission" date="2016-07" db="EMBL/GenBank/DDBJ databases">
        <authorList>
            <person name="Bretaudeau A."/>
        </authorList>
    </citation>
    <scope>NUCLEOTIDE SEQUENCE</scope>
    <source>
        <strain evidence="1">Rice</strain>
        <tissue evidence="1">Whole body</tissue>
    </source>
</reference>
<gene>
    <name evidence="1" type="ORF">SFRICE_037408</name>
</gene>
<name>A0A2H1WK80_SPOFR</name>
<accession>A0A2H1WK80</accession>
<proteinExistence type="predicted"/>
<evidence type="ECO:0000313" key="1">
    <source>
        <dbReference type="EMBL" id="SOQ52864.1"/>
    </source>
</evidence>
<organism evidence="1">
    <name type="scientific">Spodoptera frugiperda</name>
    <name type="common">Fall armyworm</name>
    <dbReference type="NCBI Taxonomy" id="7108"/>
    <lineage>
        <taxon>Eukaryota</taxon>
        <taxon>Metazoa</taxon>
        <taxon>Ecdysozoa</taxon>
        <taxon>Arthropoda</taxon>
        <taxon>Hexapoda</taxon>
        <taxon>Insecta</taxon>
        <taxon>Pterygota</taxon>
        <taxon>Neoptera</taxon>
        <taxon>Endopterygota</taxon>
        <taxon>Lepidoptera</taxon>
        <taxon>Glossata</taxon>
        <taxon>Ditrysia</taxon>
        <taxon>Noctuoidea</taxon>
        <taxon>Noctuidae</taxon>
        <taxon>Amphipyrinae</taxon>
        <taxon>Spodoptera</taxon>
    </lineage>
</organism>
<sequence length="111" mass="12271">MSLSHVSMRRVSVTIPVLSTVRSAPRCSAPPRCPPHSTAPLSSAPHRLALCSAPLMLFPLKRCGDFEHIDWSIRAPLSSSPPRSASMETRPNGASEVRLCELSRRYRLHSR</sequence>
<dbReference type="EMBL" id="ODYU01008887">
    <property type="protein sequence ID" value="SOQ52864.1"/>
    <property type="molecule type" value="Genomic_DNA"/>
</dbReference>
<protein>
    <submittedName>
        <fullName evidence="1">SFRICE_037408</fullName>
    </submittedName>
</protein>
<dbReference type="AlphaFoldDB" id="A0A2H1WK80"/>